<dbReference type="InterPro" id="IPR018244">
    <property type="entry name" value="Allrgn_V5/Tpx1_CS"/>
</dbReference>
<dbReference type="InterPro" id="IPR035940">
    <property type="entry name" value="CAP_sf"/>
</dbReference>
<sequence>MTFTVSYPFTWIFRLITIIAIASCQLPTEVEQAQLLEAHLQARENVYPPASDMLLMEYSKELETLADSWAKECNFSLPNLEIHPQYRDLIQNTVLISGVKPPFTEGLCSWRKEAEKYNYQDNSCSGVCGHYTQMIWATTDKVGCAMRQCDGLRSDWDNPQYLIVCQYSPGGNYVGQKPYEYGPSCSKCPRGHSCYRNQCIKQPTCNRVHPTLKLKNYKDRAAPECVVFKD</sequence>
<evidence type="ECO:0000313" key="3">
    <source>
        <dbReference type="EMBL" id="VDM25389.1"/>
    </source>
</evidence>
<feature type="domain" description="SCP" evidence="2">
    <location>
        <begin position="30"/>
        <end position="175"/>
    </location>
</feature>
<feature type="signal peptide" evidence="1">
    <location>
        <begin position="1"/>
        <end position="24"/>
    </location>
</feature>
<dbReference type="PRINTS" id="PR00837">
    <property type="entry name" value="V5TPXLIKE"/>
</dbReference>
<dbReference type="PROSITE" id="PS01010">
    <property type="entry name" value="CRISP_2"/>
    <property type="match status" value="1"/>
</dbReference>
<reference evidence="5" key="1">
    <citation type="submission" date="2017-02" db="UniProtKB">
        <authorList>
            <consortium name="WormBaseParasite"/>
        </authorList>
    </citation>
    <scope>IDENTIFICATION</scope>
</reference>
<dbReference type="PRINTS" id="PR00838">
    <property type="entry name" value="V5ALLERGEN"/>
</dbReference>
<dbReference type="GO" id="GO:0005576">
    <property type="term" value="C:extracellular region"/>
    <property type="evidence" value="ECO:0007669"/>
    <property type="project" value="InterPro"/>
</dbReference>
<evidence type="ECO:0000313" key="5">
    <source>
        <dbReference type="WBParaSite" id="TTAC_0000467601-mRNA-1"/>
    </source>
</evidence>
<proteinExistence type="predicted"/>
<gene>
    <name evidence="3" type="ORF">TTAC_LOCUS4660</name>
</gene>
<dbReference type="InterPro" id="IPR014044">
    <property type="entry name" value="CAP_dom"/>
</dbReference>
<dbReference type="EMBL" id="UYWX01004988">
    <property type="protein sequence ID" value="VDM25389.1"/>
    <property type="molecule type" value="Genomic_DNA"/>
</dbReference>
<protein>
    <submittedName>
        <fullName evidence="5">SCP domain-containing protein</fullName>
    </submittedName>
</protein>
<organism evidence="5">
    <name type="scientific">Hydatigena taeniaeformis</name>
    <name type="common">Feline tapeworm</name>
    <name type="synonym">Taenia taeniaeformis</name>
    <dbReference type="NCBI Taxonomy" id="6205"/>
    <lineage>
        <taxon>Eukaryota</taxon>
        <taxon>Metazoa</taxon>
        <taxon>Spiralia</taxon>
        <taxon>Lophotrochozoa</taxon>
        <taxon>Platyhelminthes</taxon>
        <taxon>Cestoda</taxon>
        <taxon>Eucestoda</taxon>
        <taxon>Cyclophyllidea</taxon>
        <taxon>Taeniidae</taxon>
        <taxon>Hydatigera</taxon>
    </lineage>
</organism>
<dbReference type="InterPro" id="IPR002413">
    <property type="entry name" value="V5_allergen-like"/>
</dbReference>
<evidence type="ECO:0000259" key="2">
    <source>
        <dbReference type="SMART" id="SM00198"/>
    </source>
</evidence>
<evidence type="ECO:0000313" key="4">
    <source>
        <dbReference type="Proteomes" id="UP000274429"/>
    </source>
</evidence>
<dbReference type="SMART" id="SM00198">
    <property type="entry name" value="SCP"/>
    <property type="match status" value="1"/>
</dbReference>
<accession>A0A0R3WV86</accession>
<dbReference type="PROSITE" id="PS01009">
    <property type="entry name" value="CRISP_1"/>
    <property type="match status" value="1"/>
</dbReference>
<feature type="chain" id="PRO_5043133095" evidence="1">
    <location>
        <begin position="25"/>
        <end position="230"/>
    </location>
</feature>
<dbReference type="Pfam" id="PF00188">
    <property type="entry name" value="CAP"/>
    <property type="match status" value="1"/>
</dbReference>
<keyword evidence="1" id="KW-0732">Signal</keyword>
<dbReference type="SUPFAM" id="SSF55797">
    <property type="entry name" value="PR-1-like"/>
    <property type="match status" value="1"/>
</dbReference>
<dbReference type="PANTHER" id="PTHR10334">
    <property type="entry name" value="CYSTEINE-RICH SECRETORY PROTEIN-RELATED"/>
    <property type="match status" value="1"/>
</dbReference>
<dbReference type="Proteomes" id="UP000274429">
    <property type="component" value="Unassembled WGS sequence"/>
</dbReference>
<reference evidence="3 4" key="2">
    <citation type="submission" date="2018-11" db="EMBL/GenBank/DDBJ databases">
        <authorList>
            <consortium name="Pathogen Informatics"/>
        </authorList>
    </citation>
    <scope>NUCLEOTIDE SEQUENCE [LARGE SCALE GENOMIC DNA]</scope>
</reference>
<dbReference type="AlphaFoldDB" id="A0A0R3WV86"/>
<dbReference type="Gene3D" id="3.40.33.10">
    <property type="entry name" value="CAP"/>
    <property type="match status" value="1"/>
</dbReference>
<evidence type="ECO:0000256" key="1">
    <source>
        <dbReference type="SAM" id="SignalP"/>
    </source>
</evidence>
<dbReference type="OrthoDB" id="674273at2759"/>
<dbReference type="WBParaSite" id="TTAC_0000467601-mRNA-1">
    <property type="protein sequence ID" value="TTAC_0000467601-mRNA-1"/>
    <property type="gene ID" value="TTAC_0000467601"/>
</dbReference>
<name>A0A0R3WV86_HYDTA</name>
<dbReference type="InterPro" id="IPR001283">
    <property type="entry name" value="CRISP-related"/>
</dbReference>
<keyword evidence="4" id="KW-1185">Reference proteome</keyword>